<evidence type="ECO:0000313" key="5">
    <source>
        <dbReference type="EMBL" id="PVZ93420.1"/>
    </source>
</evidence>
<dbReference type="PROSITE" id="PS01124">
    <property type="entry name" value="HTH_ARAC_FAMILY_2"/>
    <property type="match status" value="1"/>
</dbReference>
<evidence type="ECO:0000256" key="3">
    <source>
        <dbReference type="ARBA" id="ARBA00023163"/>
    </source>
</evidence>
<keyword evidence="6" id="KW-1185">Reference proteome</keyword>
<dbReference type="SUPFAM" id="SSF46689">
    <property type="entry name" value="Homeodomain-like"/>
    <property type="match status" value="2"/>
</dbReference>
<organism evidence="5 6">
    <name type="scientific">Amnibacterium flavum</name>
    <dbReference type="NCBI Taxonomy" id="2173173"/>
    <lineage>
        <taxon>Bacteria</taxon>
        <taxon>Bacillati</taxon>
        <taxon>Actinomycetota</taxon>
        <taxon>Actinomycetes</taxon>
        <taxon>Micrococcales</taxon>
        <taxon>Microbacteriaceae</taxon>
        <taxon>Amnibacterium</taxon>
    </lineage>
</organism>
<proteinExistence type="predicted"/>
<gene>
    <name evidence="5" type="ORF">DDQ50_15735</name>
</gene>
<dbReference type="InterPro" id="IPR009057">
    <property type="entry name" value="Homeodomain-like_sf"/>
</dbReference>
<dbReference type="GO" id="GO:0043565">
    <property type="term" value="F:sequence-specific DNA binding"/>
    <property type="evidence" value="ECO:0007669"/>
    <property type="project" value="InterPro"/>
</dbReference>
<dbReference type="PANTHER" id="PTHR43130">
    <property type="entry name" value="ARAC-FAMILY TRANSCRIPTIONAL REGULATOR"/>
    <property type="match status" value="1"/>
</dbReference>
<comment type="caution">
    <text evidence="5">The sequence shown here is derived from an EMBL/GenBank/DDBJ whole genome shotgun (WGS) entry which is preliminary data.</text>
</comment>
<dbReference type="AlphaFoldDB" id="A0A2V1HR19"/>
<dbReference type="Pfam" id="PF01965">
    <property type="entry name" value="DJ-1_PfpI"/>
    <property type="match status" value="1"/>
</dbReference>
<dbReference type="Pfam" id="PF12833">
    <property type="entry name" value="HTH_18"/>
    <property type="match status" value="1"/>
</dbReference>
<reference evidence="5 6" key="1">
    <citation type="submission" date="2018-05" db="EMBL/GenBank/DDBJ databases">
        <title>Amnibacterium sp. M8JJ-5, whole genome shotgun sequence.</title>
        <authorList>
            <person name="Tuo L."/>
        </authorList>
    </citation>
    <scope>NUCLEOTIDE SEQUENCE [LARGE SCALE GENOMIC DNA]</scope>
    <source>
        <strain evidence="5 6">M8JJ-5</strain>
    </source>
</reference>
<dbReference type="EMBL" id="QEOP01000004">
    <property type="protein sequence ID" value="PVZ93420.1"/>
    <property type="molecule type" value="Genomic_DNA"/>
</dbReference>
<dbReference type="CDD" id="cd03137">
    <property type="entry name" value="GATase1_AraC_1"/>
    <property type="match status" value="1"/>
</dbReference>
<dbReference type="Gene3D" id="1.10.10.60">
    <property type="entry name" value="Homeodomain-like"/>
    <property type="match status" value="1"/>
</dbReference>
<dbReference type="GO" id="GO:0003700">
    <property type="term" value="F:DNA-binding transcription factor activity"/>
    <property type="evidence" value="ECO:0007669"/>
    <property type="project" value="InterPro"/>
</dbReference>
<name>A0A2V1HR19_9MICO</name>
<dbReference type="Gene3D" id="3.40.50.880">
    <property type="match status" value="1"/>
</dbReference>
<evidence type="ECO:0000256" key="1">
    <source>
        <dbReference type="ARBA" id="ARBA00023015"/>
    </source>
</evidence>
<dbReference type="InterPro" id="IPR052158">
    <property type="entry name" value="INH-QAR"/>
</dbReference>
<dbReference type="InterPro" id="IPR029062">
    <property type="entry name" value="Class_I_gatase-like"/>
</dbReference>
<dbReference type="OrthoDB" id="3992151at2"/>
<dbReference type="Proteomes" id="UP000244893">
    <property type="component" value="Unassembled WGS sequence"/>
</dbReference>
<sequence length="345" mass="36925">MEAAFHYRGCSRSSEVRVITPAKVSGGRKRRIGILLFDGVKMLDFVGPAEVFLEANQRIDSYELVMMSYDGADVTTSLGVRVGVNSSAADGGVFDTIIIPGSERAAAVFTPDVLEAARLLTERTRRITSICSGAFALASLGLLDGRKATTHWKFAGTLAARFPAIDVNPDSIFVRDGRISTSAGVAAGIDLALALVEEDHGAAIARSVAQLLLVYMQRSGGQSQFSASLRAAPPRTPAAIAVAEYVNTDPTRPCTVTDLAAHANVSTRHLNRIIREELGMTPLEYVNSMRLDLATGHLESGASVAQAAEYAGYSTPVAFRRAFVARLGITPSDYQRRFQTTRQAS</sequence>
<evidence type="ECO:0000256" key="2">
    <source>
        <dbReference type="ARBA" id="ARBA00023125"/>
    </source>
</evidence>
<keyword evidence="3" id="KW-0804">Transcription</keyword>
<dbReference type="PANTHER" id="PTHR43130:SF3">
    <property type="entry name" value="HTH-TYPE TRANSCRIPTIONAL REGULATOR RV1931C"/>
    <property type="match status" value="1"/>
</dbReference>
<keyword evidence="1" id="KW-0805">Transcription regulation</keyword>
<dbReference type="SMART" id="SM00342">
    <property type="entry name" value="HTH_ARAC"/>
    <property type="match status" value="1"/>
</dbReference>
<dbReference type="InterPro" id="IPR018060">
    <property type="entry name" value="HTH_AraC"/>
</dbReference>
<accession>A0A2V1HR19</accession>
<dbReference type="SUPFAM" id="SSF52317">
    <property type="entry name" value="Class I glutamine amidotransferase-like"/>
    <property type="match status" value="1"/>
</dbReference>
<dbReference type="InterPro" id="IPR018062">
    <property type="entry name" value="HTH_AraC-typ_CS"/>
</dbReference>
<keyword evidence="2" id="KW-0238">DNA-binding</keyword>
<dbReference type="InterPro" id="IPR002818">
    <property type="entry name" value="DJ-1/PfpI"/>
</dbReference>
<evidence type="ECO:0000259" key="4">
    <source>
        <dbReference type="PROSITE" id="PS01124"/>
    </source>
</evidence>
<dbReference type="PROSITE" id="PS00041">
    <property type="entry name" value="HTH_ARAC_FAMILY_1"/>
    <property type="match status" value="1"/>
</dbReference>
<protein>
    <submittedName>
        <fullName evidence="5">AraC family transcriptional regulator</fullName>
    </submittedName>
</protein>
<evidence type="ECO:0000313" key="6">
    <source>
        <dbReference type="Proteomes" id="UP000244893"/>
    </source>
</evidence>
<feature type="domain" description="HTH araC/xylS-type" evidence="4">
    <location>
        <begin position="240"/>
        <end position="337"/>
    </location>
</feature>